<feature type="domain" description="HTH araC/xylS-type" evidence="4">
    <location>
        <begin position="192"/>
        <end position="290"/>
    </location>
</feature>
<dbReference type="InterPro" id="IPR018062">
    <property type="entry name" value="HTH_AraC-typ_CS"/>
</dbReference>
<dbReference type="SUPFAM" id="SSF46689">
    <property type="entry name" value="Homeodomain-like"/>
    <property type="match status" value="2"/>
</dbReference>
<dbReference type="GO" id="GO:0003700">
    <property type="term" value="F:DNA-binding transcription factor activity"/>
    <property type="evidence" value="ECO:0007669"/>
    <property type="project" value="InterPro"/>
</dbReference>
<dbReference type="PRINTS" id="PR00032">
    <property type="entry name" value="HTHARAC"/>
</dbReference>
<dbReference type="EMBL" id="LYPC01000027">
    <property type="protein sequence ID" value="OCT11761.1"/>
    <property type="molecule type" value="Genomic_DNA"/>
</dbReference>
<dbReference type="PROSITE" id="PS00041">
    <property type="entry name" value="HTH_ARAC_FAMILY_1"/>
    <property type="match status" value="1"/>
</dbReference>
<dbReference type="RefSeq" id="WP_065855419.1">
    <property type="nucleotide sequence ID" value="NZ_LYPC01000027.1"/>
</dbReference>
<dbReference type="Pfam" id="PF02311">
    <property type="entry name" value="AraC_binding"/>
    <property type="match status" value="1"/>
</dbReference>
<dbReference type="SMART" id="SM00342">
    <property type="entry name" value="HTH_ARAC"/>
    <property type="match status" value="1"/>
</dbReference>
<comment type="caution">
    <text evidence="5">The sequence shown here is derived from an EMBL/GenBank/DDBJ whole genome shotgun (WGS) entry which is preliminary data.</text>
</comment>
<evidence type="ECO:0000256" key="2">
    <source>
        <dbReference type="ARBA" id="ARBA00023125"/>
    </source>
</evidence>
<dbReference type="Gene3D" id="1.10.10.60">
    <property type="entry name" value="Homeodomain-like"/>
    <property type="match status" value="2"/>
</dbReference>
<dbReference type="STRING" id="512399.A8709_28220"/>
<keyword evidence="1" id="KW-0805">Transcription regulation</keyword>
<dbReference type="Proteomes" id="UP000093309">
    <property type="component" value="Unassembled WGS sequence"/>
</dbReference>
<dbReference type="SUPFAM" id="SSF51215">
    <property type="entry name" value="Regulatory protein AraC"/>
    <property type="match status" value="1"/>
</dbReference>
<keyword evidence="2" id="KW-0238">DNA-binding</keyword>
<gene>
    <name evidence="5" type="ORF">A8709_28220</name>
</gene>
<organism evidence="5 6">
    <name type="scientific">Paenibacillus pectinilyticus</name>
    <dbReference type="NCBI Taxonomy" id="512399"/>
    <lineage>
        <taxon>Bacteria</taxon>
        <taxon>Bacillati</taxon>
        <taxon>Bacillota</taxon>
        <taxon>Bacilli</taxon>
        <taxon>Bacillales</taxon>
        <taxon>Paenibacillaceae</taxon>
        <taxon>Paenibacillus</taxon>
    </lineage>
</organism>
<dbReference type="InterPro" id="IPR020449">
    <property type="entry name" value="Tscrpt_reg_AraC-type_HTH"/>
</dbReference>
<dbReference type="InterPro" id="IPR014710">
    <property type="entry name" value="RmlC-like_jellyroll"/>
</dbReference>
<dbReference type="PANTHER" id="PTHR43280">
    <property type="entry name" value="ARAC-FAMILY TRANSCRIPTIONAL REGULATOR"/>
    <property type="match status" value="1"/>
</dbReference>
<dbReference type="Gene3D" id="2.60.120.10">
    <property type="entry name" value="Jelly Rolls"/>
    <property type="match status" value="1"/>
</dbReference>
<evidence type="ECO:0000256" key="1">
    <source>
        <dbReference type="ARBA" id="ARBA00023015"/>
    </source>
</evidence>
<keyword evidence="6" id="KW-1185">Reference proteome</keyword>
<dbReference type="InterPro" id="IPR018060">
    <property type="entry name" value="HTH_AraC"/>
</dbReference>
<dbReference type="Pfam" id="PF12833">
    <property type="entry name" value="HTH_18"/>
    <property type="match status" value="1"/>
</dbReference>
<dbReference type="PROSITE" id="PS01124">
    <property type="entry name" value="HTH_ARAC_FAMILY_2"/>
    <property type="match status" value="1"/>
</dbReference>
<dbReference type="InterPro" id="IPR009057">
    <property type="entry name" value="Homeodomain-like_sf"/>
</dbReference>
<dbReference type="GO" id="GO:0043565">
    <property type="term" value="F:sequence-specific DNA binding"/>
    <property type="evidence" value="ECO:0007669"/>
    <property type="project" value="InterPro"/>
</dbReference>
<dbReference type="InterPro" id="IPR037923">
    <property type="entry name" value="HTH-like"/>
</dbReference>
<dbReference type="InterPro" id="IPR003313">
    <property type="entry name" value="AraC-bd"/>
</dbReference>
<name>A0A1C0ZUI0_9BACL</name>
<dbReference type="OrthoDB" id="2831254at2"/>
<dbReference type="PANTHER" id="PTHR43280:SF2">
    <property type="entry name" value="HTH-TYPE TRANSCRIPTIONAL REGULATOR EXSA"/>
    <property type="match status" value="1"/>
</dbReference>
<proteinExistence type="predicted"/>
<reference evidence="6" key="1">
    <citation type="submission" date="2016-05" db="EMBL/GenBank/DDBJ databases">
        <title>Paenibacillus oryzae. sp. nov., isolated from the rice root.</title>
        <authorList>
            <person name="Zhang J."/>
            <person name="Zhang X."/>
        </authorList>
    </citation>
    <scope>NUCLEOTIDE SEQUENCE [LARGE SCALE GENOMIC DNA]</scope>
    <source>
        <strain evidence="6">KCTC13222</strain>
    </source>
</reference>
<sequence>MLAGLDNVSPFIRVAMDGPIDERWSVEERVIWDYELLYVMEGQLAITVEDVMYLGLPGDFFLFKPNQRHAIQMYESKHIRQPHVHFDLHMLPDRHEVTVSFKKFHDMTAAEQGWFRTDELSFPPYDLPNHIRPRHAAELERLLFELIREYETKQPFSELRMKSCLLELLALLMREQYWDRQMRLNEHTDMLMSIRKELELNVNSKIKLDDLSAHYHISKFHLIHLFKQQFNMTPIHYQQKIRMERAKNLIKFSTASLSDIADTLGYTNIQTFSRAFKAMEGKSPSEYRKS</sequence>
<protein>
    <recommendedName>
        <fullName evidence="4">HTH araC/xylS-type domain-containing protein</fullName>
    </recommendedName>
</protein>
<evidence type="ECO:0000313" key="6">
    <source>
        <dbReference type="Proteomes" id="UP000093309"/>
    </source>
</evidence>
<keyword evidence="3" id="KW-0804">Transcription</keyword>
<evidence type="ECO:0000313" key="5">
    <source>
        <dbReference type="EMBL" id="OCT11761.1"/>
    </source>
</evidence>
<evidence type="ECO:0000259" key="4">
    <source>
        <dbReference type="PROSITE" id="PS01124"/>
    </source>
</evidence>
<evidence type="ECO:0000256" key="3">
    <source>
        <dbReference type="ARBA" id="ARBA00023163"/>
    </source>
</evidence>
<dbReference type="AlphaFoldDB" id="A0A1C0ZUI0"/>
<accession>A0A1C0ZUI0</accession>